<dbReference type="AlphaFoldDB" id="A0A098QTV7"/>
<protein>
    <recommendedName>
        <fullName evidence="3">Mor transcription activator domain-containing protein</fullName>
    </recommendedName>
</protein>
<dbReference type="OrthoDB" id="9800398at2"/>
<dbReference type="InterPro" id="IPR049739">
    <property type="entry name" value="YraL-like"/>
</dbReference>
<evidence type="ECO:0008006" key="3">
    <source>
        <dbReference type="Google" id="ProtNLM"/>
    </source>
</evidence>
<dbReference type="NCBIfam" id="NF040785">
    <property type="entry name" value="CD3324_fam"/>
    <property type="match status" value="1"/>
</dbReference>
<gene>
    <name evidence="1" type="ORF">DC28_13950</name>
</gene>
<dbReference type="Proteomes" id="UP000029692">
    <property type="component" value="Unassembled WGS sequence"/>
</dbReference>
<accession>A0A098QTV7</accession>
<keyword evidence="2" id="KW-1185">Reference proteome</keyword>
<organism evidence="1 2">
    <name type="scientific">Spirochaeta lutea</name>
    <dbReference type="NCBI Taxonomy" id="1480694"/>
    <lineage>
        <taxon>Bacteria</taxon>
        <taxon>Pseudomonadati</taxon>
        <taxon>Spirochaetota</taxon>
        <taxon>Spirochaetia</taxon>
        <taxon>Spirochaetales</taxon>
        <taxon>Spirochaetaceae</taxon>
        <taxon>Spirochaeta</taxon>
    </lineage>
</organism>
<evidence type="ECO:0000313" key="2">
    <source>
        <dbReference type="Proteomes" id="UP000029692"/>
    </source>
</evidence>
<comment type="caution">
    <text evidence="1">The sequence shown here is derived from an EMBL/GenBank/DDBJ whole genome shotgun (WGS) entry which is preliminary data.</text>
</comment>
<dbReference type="EMBL" id="JNUP01000071">
    <property type="protein sequence ID" value="KGE71021.1"/>
    <property type="molecule type" value="Genomic_DNA"/>
</dbReference>
<proteinExistence type="predicted"/>
<sequence length="98" mass="11194">MSYRNAKTILPKDLLQEIQKYIQGEQIYIPRRSGEKLGWGMKNGSRPMIAERNREIRRLKSQGMSLSELADSFSLSTDSIRKIVYPGFSDSCDPPSPE</sequence>
<dbReference type="InterPro" id="IPR009057">
    <property type="entry name" value="Homeodomain-like_sf"/>
</dbReference>
<name>A0A098QTV7_9SPIO</name>
<dbReference type="InterPro" id="IPR052411">
    <property type="entry name" value="c-mor_Regulatory_Protein"/>
</dbReference>
<reference evidence="1 2" key="1">
    <citation type="submission" date="2014-05" db="EMBL/GenBank/DDBJ databases">
        <title>De novo Genome Sequence of Spirocheata sp.</title>
        <authorList>
            <person name="Shivani Y."/>
            <person name="Subhash Y."/>
            <person name="Tushar L."/>
            <person name="Sasikala C."/>
            <person name="Ramana C.V."/>
        </authorList>
    </citation>
    <scope>NUCLEOTIDE SEQUENCE [LARGE SCALE GENOMIC DNA]</scope>
    <source>
        <strain evidence="1 2">JC230</strain>
    </source>
</reference>
<dbReference type="PANTHER" id="PTHR37812:SF1">
    <property type="entry name" value="MU-LIKE PROPHAGE FLUMU PROTEIN C"/>
    <property type="match status" value="1"/>
</dbReference>
<evidence type="ECO:0000313" key="1">
    <source>
        <dbReference type="EMBL" id="KGE71021.1"/>
    </source>
</evidence>
<dbReference type="RefSeq" id="WP_037549743.1">
    <property type="nucleotide sequence ID" value="NZ_JNUP01000071.1"/>
</dbReference>
<dbReference type="STRING" id="1480694.DC28_13950"/>
<dbReference type="SUPFAM" id="SSF46689">
    <property type="entry name" value="Homeodomain-like"/>
    <property type="match status" value="1"/>
</dbReference>
<dbReference type="eggNOG" id="COG5566">
    <property type="taxonomic scope" value="Bacteria"/>
</dbReference>
<dbReference type="PANTHER" id="PTHR37812">
    <property type="entry name" value="MU-LIKE PROPHAGE FLUMU PROTEIN C"/>
    <property type="match status" value="1"/>
</dbReference>